<evidence type="ECO:0000313" key="3">
    <source>
        <dbReference type="Proteomes" id="UP001341840"/>
    </source>
</evidence>
<evidence type="ECO:0000256" key="1">
    <source>
        <dbReference type="SAM" id="MobiDB-lite"/>
    </source>
</evidence>
<keyword evidence="3" id="KW-1185">Reference proteome</keyword>
<proteinExistence type="predicted"/>
<feature type="region of interest" description="Disordered" evidence="1">
    <location>
        <begin position="29"/>
        <end position="75"/>
    </location>
</feature>
<dbReference type="EMBL" id="JASCZI010272995">
    <property type="protein sequence ID" value="MED6224007.1"/>
    <property type="molecule type" value="Genomic_DNA"/>
</dbReference>
<dbReference type="Proteomes" id="UP001341840">
    <property type="component" value="Unassembled WGS sequence"/>
</dbReference>
<name>A0ABU6ZPU1_9FABA</name>
<feature type="compositionally biased region" description="Low complexity" evidence="1">
    <location>
        <begin position="50"/>
        <end position="67"/>
    </location>
</feature>
<comment type="caution">
    <text evidence="2">The sequence shown here is derived from an EMBL/GenBank/DDBJ whole genome shotgun (WGS) entry which is preliminary data.</text>
</comment>
<sequence length="139" mass="15327">MIMKLATRAGVTPRLGDEIFNVTRNQGIIPYGNWEKQGGGGPTKKRKASSSKAESPRAGPLALPPRATRCPSPSNQEIMDELRCINRRLKNLEELLNQAHPGLDYSRLDHTPEQQPTQEFEDEDGEGDTGSAEVSEQQS</sequence>
<protein>
    <submittedName>
        <fullName evidence="2">Uncharacterized protein</fullName>
    </submittedName>
</protein>
<reference evidence="2 3" key="1">
    <citation type="journal article" date="2023" name="Plants (Basel)">
        <title>Bridging the Gap: Combining Genomics and Transcriptomics Approaches to Understand Stylosanthes scabra, an Orphan Legume from the Brazilian Caatinga.</title>
        <authorList>
            <person name="Ferreira-Neto J.R.C."/>
            <person name="da Silva M.D."/>
            <person name="Binneck E."/>
            <person name="de Melo N.F."/>
            <person name="da Silva R.H."/>
            <person name="de Melo A.L.T.M."/>
            <person name="Pandolfi V."/>
            <person name="Bustamante F.O."/>
            <person name="Brasileiro-Vidal A.C."/>
            <person name="Benko-Iseppon A.M."/>
        </authorList>
    </citation>
    <scope>NUCLEOTIDE SEQUENCE [LARGE SCALE GENOMIC DNA]</scope>
    <source>
        <tissue evidence="2">Leaves</tissue>
    </source>
</reference>
<organism evidence="2 3">
    <name type="scientific">Stylosanthes scabra</name>
    <dbReference type="NCBI Taxonomy" id="79078"/>
    <lineage>
        <taxon>Eukaryota</taxon>
        <taxon>Viridiplantae</taxon>
        <taxon>Streptophyta</taxon>
        <taxon>Embryophyta</taxon>
        <taxon>Tracheophyta</taxon>
        <taxon>Spermatophyta</taxon>
        <taxon>Magnoliopsida</taxon>
        <taxon>eudicotyledons</taxon>
        <taxon>Gunneridae</taxon>
        <taxon>Pentapetalae</taxon>
        <taxon>rosids</taxon>
        <taxon>fabids</taxon>
        <taxon>Fabales</taxon>
        <taxon>Fabaceae</taxon>
        <taxon>Papilionoideae</taxon>
        <taxon>50 kb inversion clade</taxon>
        <taxon>dalbergioids sensu lato</taxon>
        <taxon>Dalbergieae</taxon>
        <taxon>Pterocarpus clade</taxon>
        <taxon>Stylosanthes</taxon>
    </lineage>
</organism>
<accession>A0ABU6ZPU1</accession>
<evidence type="ECO:0000313" key="2">
    <source>
        <dbReference type="EMBL" id="MED6224007.1"/>
    </source>
</evidence>
<gene>
    <name evidence="2" type="ORF">PIB30_079622</name>
</gene>
<feature type="region of interest" description="Disordered" evidence="1">
    <location>
        <begin position="102"/>
        <end position="139"/>
    </location>
</feature>